<sequence>MTASTHQYNYNRRNSHTTPYTVPHKPILQHHNASSVSDPSTLHVQPSYQNYTNAQANVPQHPQPSSAAAIPKIEQASPPAPPPTQSPVGIHSSQYPQQYRQQNNGARRDSHDATSAIASATTTTTHNSNVVPKLSREFVVRRISEGETGRVKEELRCEACGKGYKHISSLAKHLWEHTPEWNVTKKLLISKHQQVQLLEAASILVGMTNENGNHHSNEPMAQQRMMMMNARAPSEQATDLNSPFSPQSEHSAVADNNSSNTPTPPATAPNTQPRYESDLGGKNEMYQVKTDRDRAHSVSHFPPSRPRDDPISPLLQNNTIANGQYPQGQNYGTTILSHGESGLKSPTKTSFENNHAVAGGDFDGPIKTKFLVVEEPSTYAKKAKKA</sequence>
<feature type="compositionally biased region" description="Polar residues" evidence="2">
    <location>
        <begin position="314"/>
        <end position="332"/>
    </location>
</feature>
<keyword evidence="1" id="KW-0863">Zinc-finger</keyword>
<protein>
    <recommendedName>
        <fullName evidence="3">C2H2-type domain-containing protein</fullName>
    </recommendedName>
</protein>
<keyword evidence="5" id="KW-1185">Reference proteome</keyword>
<feature type="compositionally biased region" description="Polar residues" evidence="2">
    <location>
        <begin position="235"/>
        <end position="250"/>
    </location>
</feature>
<evidence type="ECO:0000259" key="3">
    <source>
        <dbReference type="PROSITE" id="PS50157"/>
    </source>
</evidence>
<feature type="compositionally biased region" description="Polar residues" evidence="2">
    <location>
        <begin position="1"/>
        <end position="20"/>
    </location>
</feature>
<keyword evidence="1" id="KW-0862">Zinc</keyword>
<dbReference type="RefSeq" id="XP_066827256.1">
    <property type="nucleotide sequence ID" value="XM_066973261.1"/>
</dbReference>
<dbReference type="Proteomes" id="UP001497383">
    <property type="component" value="Chromosome 1"/>
</dbReference>
<evidence type="ECO:0000313" key="5">
    <source>
        <dbReference type="Proteomes" id="UP001497383"/>
    </source>
</evidence>
<accession>A0ABP0ZDY8</accession>
<dbReference type="GeneID" id="92205514"/>
<evidence type="ECO:0000256" key="1">
    <source>
        <dbReference type="PROSITE-ProRule" id="PRU00042"/>
    </source>
</evidence>
<name>A0ABP0ZDY8_9ASCO</name>
<dbReference type="InterPro" id="IPR013087">
    <property type="entry name" value="Znf_C2H2_type"/>
</dbReference>
<feature type="domain" description="C2H2-type" evidence="3">
    <location>
        <begin position="155"/>
        <end position="182"/>
    </location>
</feature>
<feature type="region of interest" description="Disordered" evidence="2">
    <location>
        <begin position="1"/>
        <end position="25"/>
    </location>
</feature>
<dbReference type="PROSITE" id="PS50157">
    <property type="entry name" value="ZINC_FINGER_C2H2_2"/>
    <property type="match status" value="1"/>
</dbReference>
<gene>
    <name evidence="4" type="ORF">LODBEIA_P03180</name>
</gene>
<feature type="region of interest" description="Disordered" evidence="2">
    <location>
        <begin position="231"/>
        <end position="332"/>
    </location>
</feature>
<organism evidence="4 5">
    <name type="scientific">Lodderomyces beijingensis</name>
    <dbReference type="NCBI Taxonomy" id="1775926"/>
    <lineage>
        <taxon>Eukaryota</taxon>
        <taxon>Fungi</taxon>
        <taxon>Dikarya</taxon>
        <taxon>Ascomycota</taxon>
        <taxon>Saccharomycotina</taxon>
        <taxon>Pichiomycetes</taxon>
        <taxon>Debaryomycetaceae</taxon>
        <taxon>Candida/Lodderomyces clade</taxon>
        <taxon>Lodderomyces</taxon>
    </lineage>
</organism>
<proteinExistence type="predicted"/>
<keyword evidence="1" id="KW-0479">Metal-binding</keyword>
<dbReference type="PROSITE" id="PS00028">
    <property type="entry name" value="ZINC_FINGER_C2H2_1"/>
    <property type="match status" value="1"/>
</dbReference>
<evidence type="ECO:0000256" key="2">
    <source>
        <dbReference type="SAM" id="MobiDB-lite"/>
    </source>
</evidence>
<reference evidence="4 5" key="1">
    <citation type="submission" date="2024-03" db="EMBL/GenBank/DDBJ databases">
        <authorList>
            <person name="Brejova B."/>
        </authorList>
    </citation>
    <scope>NUCLEOTIDE SEQUENCE [LARGE SCALE GENOMIC DNA]</scope>
    <source>
        <strain evidence="4 5">CBS 14171</strain>
    </source>
</reference>
<evidence type="ECO:0000313" key="4">
    <source>
        <dbReference type="EMBL" id="CAK9435591.1"/>
    </source>
</evidence>
<dbReference type="EMBL" id="OZ022405">
    <property type="protein sequence ID" value="CAK9435591.1"/>
    <property type="molecule type" value="Genomic_DNA"/>
</dbReference>